<evidence type="ECO:0008006" key="4">
    <source>
        <dbReference type="Google" id="ProtNLM"/>
    </source>
</evidence>
<feature type="chain" id="PRO_5006145248" description="Long-chain fatty acid transport protein" evidence="1">
    <location>
        <begin position="25"/>
        <end position="427"/>
    </location>
</feature>
<dbReference type="OrthoDB" id="1491239at2"/>
<gene>
    <name evidence="2" type="ORF">HLUCCX10_12755</name>
</gene>
<dbReference type="EMBL" id="LJXT01000087">
    <property type="protein sequence ID" value="KPQ13528.1"/>
    <property type="molecule type" value="Genomic_DNA"/>
</dbReference>
<dbReference type="Proteomes" id="UP000050421">
    <property type="component" value="Unassembled WGS sequence"/>
</dbReference>
<reference evidence="2 3" key="1">
    <citation type="submission" date="2015-09" db="EMBL/GenBank/DDBJ databases">
        <title>Identification and resolution of microdiversity through metagenomic sequencing of parallel consortia.</title>
        <authorList>
            <person name="Nelson W.C."/>
            <person name="Romine M.F."/>
            <person name="Lindemann S.R."/>
        </authorList>
    </citation>
    <scope>NUCLEOTIDE SEQUENCE [LARGE SCALE GENOMIC DNA]</scope>
    <source>
        <strain evidence="2">HL-49</strain>
    </source>
</reference>
<evidence type="ECO:0000313" key="3">
    <source>
        <dbReference type="Proteomes" id="UP000050421"/>
    </source>
</evidence>
<feature type="signal peptide" evidence="1">
    <location>
        <begin position="1"/>
        <end position="24"/>
    </location>
</feature>
<dbReference type="STRING" id="1305737.GCA_000526355_02983"/>
<protein>
    <recommendedName>
        <fullName evidence="4">Long-chain fatty acid transport protein</fullName>
    </recommendedName>
</protein>
<keyword evidence="1" id="KW-0732">Signal</keyword>
<dbReference type="PATRIC" id="fig|1305737.6.peg.3208"/>
<evidence type="ECO:0000313" key="2">
    <source>
        <dbReference type="EMBL" id="KPQ13528.1"/>
    </source>
</evidence>
<proteinExistence type="predicted"/>
<dbReference type="Gene3D" id="2.40.160.60">
    <property type="entry name" value="Outer membrane protein transport protein (OMPP1/FadL/TodX)"/>
    <property type="match status" value="1"/>
</dbReference>
<evidence type="ECO:0000256" key="1">
    <source>
        <dbReference type="SAM" id="SignalP"/>
    </source>
</evidence>
<dbReference type="AlphaFoldDB" id="A0A0P7XDC6"/>
<accession>A0A0P7XDC6</accession>
<sequence length="427" mass="46634">MLSKIKWQLLGVCCTLLLFTEVKAQSSASTYSALGIGEFNYSGLTQNQGNGGLGISFGTGWNPNYVNPALQTRNTIFNFQAALNYKRINANNGSETADVDGGGLSYIAMSLPFKPTKFTMGMGLNQLTSVNYDLEITSQVAGTELSSFNTITGDGGISEAYLSGGLLVAKNLSIGIHASYFFGSTIRTNQLSIFDTLGTQVGNTSEFYERLTISDVGFKFGAHYFFPVSENGNLHLGAIYQRIGDLRGKAFAKLAAFGQASDPETPGDLIANDLRGSVSIPNRYGFGVSYERANKFIVGLEGQYQDFAGFRSFLGEPLQLQQAIKLGLGFEYVPDYTSVDNLAKRSTYRAGFEFQQTPYVLNNTQVNDLGINFGTSFRVNQLSVVNLAMKIGQRGTVDSGLVRETYVNFSLGFSLNDNTWFYKRVFE</sequence>
<dbReference type="eggNOG" id="COG2067">
    <property type="taxonomic scope" value="Bacteria"/>
</dbReference>
<organism evidence="2 3">
    <name type="scientific">Algoriphagus marincola HL-49</name>
    <dbReference type="NCBI Taxonomy" id="1305737"/>
    <lineage>
        <taxon>Bacteria</taxon>
        <taxon>Pseudomonadati</taxon>
        <taxon>Bacteroidota</taxon>
        <taxon>Cytophagia</taxon>
        <taxon>Cytophagales</taxon>
        <taxon>Cyclobacteriaceae</taxon>
        <taxon>Algoriphagus</taxon>
    </lineage>
</organism>
<comment type="caution">
    <text evidence="2">The sequence shown here is derived from an EMBL/GenBank/DDBJ whole genome shotgun (WGS) entry which is preliminary data.</text>
</comment>
<name>A0A0P7XDC6_9BACT</name>